<keyword evidence="3" id="KW-1185">Reference proteome</keyword>
<evidence type="ECO:0000256" key="1">
    <source>
        <dbReference type="SAM" id="MobiDB-lite"/>
    </source>
</evidence>
<feature type="compositionally biased region" description="Basic and acidic residues" evidence="1">
    <location>
        <begin position="14"/>
        <end position="36"/>
    </location>
</feature>
<feature type="compositionally biased region" description="Basic and acidic residues" evidence="1">
    <location>
        <begin position="48"/>
        <end position="72"/>
    </location>
</feature>
<evidence type="ECO:0000313" key="3">
    <source>
        <dbReference type="Proteomes" id="UP000076874"/>
    </source>
</evidence>
<accession>A0A167VDL0</accession>
<dbReference type="EMBL" id="AZHD01000006">
    <property type="protein sequence ID" value="OAA62496.1"/>
    <property type="molecule type" value="Genomic_DNA"/>
</dbReference>
<evidence type="ECO:0000313" key="2">
    <source>
        <dbReference type="EMBL" id="OAA62496.1"/>
    </source>
</evidence>
<sequence>MSNTDKTFNPQVEDPTKPDAAKHKHSLFEEAREKFSAHRANPGPAIAKDVKVPEEGTKEERRARAQELNKDK</sequence>
<feature type="region of interest" description="Disordered" evidence="1">
    <location>
        <begin position="1"/>
        <end position="72"/>
    </location>
</feature>
<dbReference type="OrthoDB" id="2532734at2759"/>
<proteinExistence type="predicted"/>
<reference evidence="2 3" key="1">
    <citation type="journal article" date="2016" name="Genome Biol. Evol.">
        <title>Divergent and convergent evolution of fungal pathogenicity.</title>
        <authorList>
            <person name="Shang Y."/>
            <person name="Xiao G."/>
            <person name="Zheng P."/>
            <person name="Cen K."/>
            <person name="Zhan S."/>
            <person name="Wang C."/>
        </authorList>
    </citation>
    <scope>NUCLEOTIDE SEQUENCE [LARGE SCALE GENOMIC DNA]</scope>
    <source>
        <strain evidence="2 3">RCEF 264</strain>
    </source>
</reference>
<comment type="caution">
    <text evidence="2">The sequence shown here is derived from an EMBL/GenBank/DDBJ whole genome shotgun (WGS) entry which is preliminary data.</text>
</comment>
<dbReference type="AlphaFoldDB" id="A0A167VDL0"/>
<feature type="compositionally biased region" description="Polar residues" evidence="1">
    <location>
        <begin position="1"/>
        <end position="10"/>
    </location>
</feature>
<gene>
    <name evidence="2" type="ORF">SPI_04036</name>
</gene>
<dbReference type="Proteomes" id="UP000076874">
    <property type="component" value="Unassembled WGS sequence"/>
</dbReference>
<organism evidence="2 3">
    <name type="scientific">Niveomyces insectorum RCEF 264</name>
    <dbReference type="NCBI Taxonomy" id="1081102"/>
    <lineage>
        <taxon>Eukaryota</taxon>
        <taxon>Fungi</taxon>
        <taxon>Dikarya</taxon>
        <taxon>Ascomycota</taxon>
        <taxon>Pezizomycotina</taxon>
        <taxon>Sordariomycetes</taxon>
        <taxon>Hypocreomycetidae</taxon>
        <taxon>Hypocreales</taxon>
        <taxon>Cordycipitaceae</taxon>
        <taxon>Niveomyces</taxon>
    </lineage>
</organism>
<name>A0A167VDL0_9HYPO</name>
<protein>
    <submittedName>
        <fullName evidence="2">Uncharacterized protein</fullName>
    </submittedName>
</protein>